<name>A0A553NP25_TIGCA</name>
<comment type="caution">
    <text evidence="1">The sequence shown here is derived from an EMBL/GenBank/DDBJ whole genome shotgun (WGS) entry which is preliminary data.</text>
</comment>
<protein>
    <submittedName>
        <fullName evidence="1">Uncharacterized protein</fullName>
    </submittedName>
</protein>
<dbReference type="EMBL" id="VCGU01000011">
    <property type="protein sequence ID" value="TRY67176.1"/>
    <property type="molecule type" value="Genomic_DNA"/>
</dbReference>
<evidence type="ECO:0000313" key="2">
    <source>
        <dbReference type="Proteomes" id="UP000318571"/>
    </source>
</evidence>
<dbReference type="AlphaFoldDB" id="A0A553NP25"/>
<accession>A0A553NP25</accession>
<organism evidence="1 2">
    <name type="scientific">Tigriopus californicus</name>
    <name type="common">Marine copepod</name>
    <dbReference type="NCBI Taxonomy" id="6832"/>
    <lineage>
        <taxon>Eukaryota</taxon>
        <taxon>Metazoa</taxon>
        <taxon>Ecdysozoa</taxon>
        <taxon>Arthropoda</taxon>
        <taxon>Crustacea</taxon>
        <taxon>Multicrustacea</taxon>
        <taxon>Hexanauplia</taxon>
        <taxon>Copepoda</taxon>
        <taxon>Harpacticoida</taxon>
        <taxon>Harpacticidae</taxon>
        <taxon>Tigriopus</taxon>
    </lineage>
</organism>
<gene>
    <name evidence="1" type="ORF">TCAL_03089</name>
</gene>
<reference evidence="1 2" key="1">
    <citation type="journal article" date="2018" name="Nat. Ecol. Evol.">
        <title>Genomic signatures of mitonuclear coevolution across populations of Tigriopus californicus.</title>
        <authorList>
            <person name="Barreto F.S."/>
            <person name="Watson E.T."/>
            <person name="Lima T.G."/>
            <person name="Willett C.S."/>
            <person name="Edmands S."/>
            <person name="Li W."/>
            <person name="Burton R.S."/>
        </authorList>
    </citation>
    <scope>NUCLEOTIDE SEQUENCE [LARGE SCALE GENOMIC DNA]</scope>
    <source>
        <strain evidence="1 2">San Diego</strain>
    </source>
</reference>
<keyword evidence="2" id="KW-1185">Reference proteome</keyword>
<sequence length="186" mass="21131">MEPPVTQAHLERLVLLDIKVFQETRALKERQFMDNLASMVVMGSLESLEKTANAEILEILASRATQDKVVVSWDQLENQEEEDIQVLMEYLEWMVWTDQRGKLAPKEKHVDSVLMVALDSLAIPALMEEMGIQDYKATLAFLDQEVPKEMMGVLVLKASLGFLEERVPQVFKVVGASKDKMASFMD</sequence>
<proteinExistence type="predicted"/>
<evidence type="ECO:0000313" key="1">
    <source>
        <dbReference type="EMBL" id="TRY67176.1"/>
    </source>
</evidence>
<dbReference type="Proteomes" id="UP000318571">
    <property type="component" value="Chromosome 4"/>
</dbReference>